<keyword evidence="2" id="KW-1185">Reference proteome</keyword>
<sequence length="57" mass="6043">MEARVRALLGPPPRRRPVLIAVAIAVFAVGSLPAAAVQHTGESLFEHAERPAAVHHT</sequence>
<reference evidence="1 2" key="1">
    <citation type="journal article" date="2019" name="Int. J. Syst. Evol. Microbiol.">
        <title>The Global Catalogue of Microorganisms (GCM) 10K type strain sequencing project: providing services to taxonomists for standard genome sequencing and annotation.</title>
        <authorList>
            <consortium name="The Broad Institute Genomics Platform"/>
            <consortium name="The Broad Institute Genome Sequencing Center for Infectious Disease"/>
            <person name="Wu L."/>
            <person name="Ma J."/>
        </authorList>
    </citation>
    <scope>NUCLEOTIDE SEQUENCE [LARGE SCALE GENOMIC DNA]</scope>
    <source>
        <strain evidence="1 2">JCM 15572</strain>
    </source>
</reference>
<dbReference type="EMBL" id="BAAAPH010000024">
    <property type="protein sequence ID" value="GAA1596787.1"/>
    <property type="molecule type" value="Genomic_DNA"/>
</dbReference>
<dbReference type="Proteomes" id="UP001501705">
    <property type="component" value="Unassembled WGS sequence"/>
</dbReference>
<evidence type="ECO:0000313" key="1">
    <source>
        <dbReference type="EMBL" id="GAA1596787.1"/>
    </source>
</evidence>
<accession>A0ABN2E5M5</accession>
<proteinExistence type="predicted"/>
<name>A0ABN2E5M5_9ACTN</name>
<protein>
    <submittedName>
        <fullName evidence="1">Uncharacterized protein</fullName>
    </submittedName>
</protein>
<evidence type="ECO:0000313" key="2">
    <source>
        <dbReference type="Proteomes" id="UP001501705"/>
    </source>
</evidence>
<organism evidence="1 2">
    <name type="scientific">Kribbella hippodromi</name>
    <dbReference type="NCBI Taxonomy" id="434347"/>
    <lineage>
        <taxon>Bacteria</taxon>
        <taxon>Bacillati</taxon>
        <taxon>Actinomycetota</taxon>
        <taxon>Actinomycetes</taxon>
        <taxon>Propionibacteriales</taxon>
        <taxon>Kribbellaceae</taxon>
        <taxon>Kribbella</taxon>
    </lineage>
</organism>
<gene>
    <name evidence="1" type="ORF">GCM10009804_61620</name>
</gene>
<comment type="caution">
    <text evidence="1">The sequence shown here is derived from an EMBL/GenBank/DDBJ whole genome shotgun (WGS) entry which is preliminary data.</text>
</comment>